<reference evidence="2 3" key="1">
    <citation type="journal article" date="2021" name="Sci. Rep.">
        <title>The genome of the diatom Chaetoceros tenuissimus carries an ancient integrated fragment of an extant virus.</title>
        <authorList>
            <person name="Hongo Y."/>
            <person name="Kimura K."/>
            <person name="Takaki Y."/>
            <person name="Yoshida Y."/>
            <person name="Baba S."/>
            <person name="Kobayashi G."/>
            <person name="Nagasaki K."/>
            <person name="Hano T."/>
            <person name="Tomaru Y."/>
        </authorList>
    </citation>
    <scope>NUCLEOTIDE SEQUENCE [LARGE SCALE GENOMIC DNA]</scope>
    <source>
        <strain evidence="2 3">NIES-3715</strain>
    </source>
</reference>
<feature type="compositionally biased region" description="Basic and acidic residues" evidence="1">
    <location>
        <begin position="498"/>
        <end position="507"/>
    </location>
</feature>
<keyword evidence="3" id="KW-1185">Reference proteome</keyword>
<feature type="region of interest" description="Disordered" evidence="1">
    <location>
        <begin position="624"/>
        <end position="662"/>
    </location>
</feature>
<evidence type="ECO:0000256" key="1">
    <source>
        <dbReference type="SAM" id="MobiDB-lite"/>
    </source>
</evidence>
<evidence type="ECO:0000313" key="3">
    <source>
        <dbReference type="Proteomes" id="UP001054902"/>
    </source>
</evidence>
<protein>
    <submittedName>
        <fullName evidence="2">Uncharacterized protein</fullName>
    </submittedName>
</protein>
<comment type="caution">
    <text evidence="2">The sequence shown here is derived from an EMBL/GenBank/DDBJ whole genome shotgun (WGS) entry which is preliminary data.</text>
</comment>
<dbReference type="EMBL" id="BLLK01000074">
    <property type="protein sequence ID" value="GFH61610.1"/>
    <property type="molecule type" value="Genomic_DNA"/>
</dbReference>
<feature type="compositionally biased region" description="Basic and acidic residues" evidence="1">
    <location>
        <begin position="470"/>
        <end position="479"/>
    </location>
</feature>
<gene>
    <name evidence="2" type="ORF">CTEN210_18086</name>
</gene>
<evidence type="ECO:0000313" key="2">
    <source>
        <dbReference type="EMBL" id="GFH61610.1"/>
    </source>
</evidence>
<feature type="region of interest" description="Disordered" evidence="1">
    <location>
        <begin position="467"/>
        <end position="508"/>
    </location>
</feature>
<proteinExistence type="predicted"/>
<dbReference type="Proteomes" id="UP001054902">
    <property type="component" value="Unassembled WGS sequence"/>
</dbReference>
<dbReference type="AlphaFoldDB" id="A0AAD3HFD5"/>
<feature type="region of interest" description="Disordered" evidence="1">
    <location>
        <begin position="1"/>
        <end position="32"/>
    </location>
</feature>
<organism evidence="2 3">
    <name type="scientific">Chaetoceros tenuissimus</name>
    <dbReference type="NCBI Taxonomy" id="426638"/>
    <lineage>
        <taxon>Eukaryota</taxon>
        <taxon>Sar</taxon>
        <taxon>Stramenopiles</taxon>
        <taxon>Ochrophyta</taxon>
        <taxon>Bacillariophyta</taxon>
        <taxon>Coscinodiscophyceae</taxon>
        <taxon>Chaetocerotophycidae</taxon>
        <taxon>Chaetocerotales</taxon>
        <taxon>Chaetocerotaceae</taxon>
        <taxon>Chaetoceros</taxon>
    </lineage>
</organism>
<feature type="region of interest" description="Disordered" evidence="1">
    <location>
        <begin position="417"/>
        <end position="436"/>
    </location>
</feature>
<sequence length="662" mass="75578">MSNNSNHRRGSEIRNPTRTSSRRRTGNAAYEDDIRSSTQLFFPTNYDASVPFPFRADEYQQHKEDASGPFHQKFKNIPDDILQEQEHELTSEERVRNGNIEENFIHSNTTRPTISDMNTNFYQHSVSSCNFTSSNVEAAASSADLLLNPPLYISTIDRSNVYDDKKVTTTKNAQFDRRVFHIDKRYLERSQTEHINCERLESLDYTVSNIRQASLPDVGASFRDIFDDEVEERKAASDIYQYPRRRIQKRSSMDLSAPIDRNEVDRLVTSNLRRKKSYQSITPSSFYTDPISLSTHDIVTATTIATTAEEFASTEKAHSAPVSMSSYNHSRLRFYDTGFLQDMTKGFQQNSDIHTNTNKEISNSSIETGPLCKPSLKTVISQGAEMVSAVDISKSCRTLPCFHGSVHSTNPIKSEKAYSAPIHTDSRENTKKPRPRRERFYDSTFLNEFQSYEKLYTEEELYLSSDLSPPEDKVHEVKPSMKAKSSMKAKASMKAKPSMKEKSRSKVQDNSNMLLSNIDNEYATRFSYLVFSQIEVCSLTESDDKGKRSGMHQLGFKGMTCKYCHGKSTHDGIKSGRGGRYFPKSIKTLADTAKTLMSISNHLKQCKDAPNSMRKEIVELQKTHKEEQKAKPRGSHSKFCQQMWERLHGPFMPPKKNESESK</sequence>
<accession>A0AAD3HFD5</accession>
<name>A0AAD3HFD5_9STRA</name>